<dbReference type="InterPro" id="IPR012875">
    <property type="entry name" value="SDHF4"/>
</dbReference>
<evidence type="ECO:0000256" key="2">
    <source>
        <dbReference type="SAM" id="MobiDB-lite"/>
    </source>
</evidence>
<evidence type="ECO:0000313" key="3">
    <source>
        <dbReference type="EMBL" id="KAL3823830.1"/>
    </source>
</evidence>
<dbReference type="Proteomes" id="UP001530377">
    <property type="component" value="Unassembled WGS sequence"/>
</dbReference>
<organism evidence="3 4">
    <name type="scientific">Cyclostephanos tholiformis</name>
    <dbReference type="NCBI Taxonomy" id="382380"/>
    <lineage>
        <taxon>Eukaryota</taxon>
        <taxon>Sar</taxon>
        <taxon>Stramenopiles</taxon>
        <taxon>Ochrophyta</taxon>
        <taxon>Bacillariophyta</taxon>
        <taxon>Coscinodiscophyceae</taxon>
        <taxon>Thalassiosirophycidae</taxon>
        <taxon>Stephanodiscales</taxon>
        <taxon>Stephanodiscaceae</taxon>
        <taxon>Cyclostephanos</taxon>
    </lineage>
</organism>
<dbReference type="AlphaFoldDB" id="A0ABD3SH94"/>
<proteinExistence type="inferred from homology"/>
<feature type="region of interest" description="Disordered" evidence="2">
    <location>
        <begin position="28"/>
        <end position="55"/>
    </location>
</feature>
<accession>A0ABD3SH94</accession>
<evidence type="ECO:0000313" key="4">
    <source>
        <dbReference type="Proteomes" id="UP001530377"/>
    </source>
</evidence>
<name>A0ABD3SH94_9STRA</name>
<keyword evidence="4" id="KW-1185">Reference proteome</keyword>
<comment type="similarity">
    <text evidence="1">Belongs to the SDHAF4 family.</text>
</comment>
<evidence type="ECO:0000256" key="1">
    <source>
        <dbReference type="ARBA" id="ARBA00005701"/>
    </source>
</evidence>
<dbReference type="EMBL" id="JALLPB020000028">
    <property type="protein sequence ID" value="KAL3823830.1"/>
    <property type="molecule type" value="Genomic_DNA"/>
</dbReference>
<sequence>MIRTLQRRNVYKNKGFNISIEVVARSSPLSSPLPARGASSSISSPPPPKGTAPPRFHAEWNVAVRGRTMALQHPGVIVSYIYSPRRKIHSSFHLLMKDNVYVTMEKVGPSSVRTMDGANVKTDDAAAGASCSLGASNDAVSDDDYDDEQEEMFVTSDPRLGLGIIREWGGPRRGGALAEPTRFGDWERKGRCTDF</sequence>
<gene>
    <name evidence="3" type="ORF">ACHAXA_004102</name>
</gene>
<reference evidence="3 4" key="1">
    <citation type="submission" date="2024-10" db="EMBL/GenBank/DDBJ databases">
        <title>Updated reference genomes for cyclostephanoid diatoms.</title>
        <authorList>
            <person name="Roberts W.R."/>
            <person name="Alverson A.J."/>
        </authorList>
    </citation>
    <scope>NUCLEOTIDE SEQUENCE [LARGE SCALE GENOMIC DNA]</scope>
    <source>
        <strain evidence="3 4">AJA228-03</strain>
    </source>
</reference>
<protein>
    <recommendedName>
        <fullName evidence="5">Succinate dehydrogenase assembly factor 4, mitochondrial</fullName>
    </recommendedName>
</protein>
<comment type="caution">
    <text evidence="3">The sequence shown here is derived from an EMBL/GenBank/DDBJ whole genome shotgun (WGS) entry which is preliminary data.</text>
</comment>
<dbReference type="Pfam" id="PF07896">
    <property type="entry name" value="DUF1674"/>
    <property type="match status" value="1"/>
</dbReference>
<feature type="compositionally biased region" description="Low complexity" evidence="2">
    <location>
        <begin position="28"/>
        <end position="43"/>
    </location>
</feature>
<evidence type="ECO:0008006" key="5">
    <source>
        <dbReference type="Google" id="ProtNLM"/>
    </source>
</evidence>